<reference evidence="2" key="1">
    <citation type="submission" date="2014-09" db="EMBL/GenBank/DDBJ databases">
        <authorList>
            <person name="Magalhaes I.L.F."/>
            <person name="Oliveira U."/>
            <person name="Santos F.R."/>
            <person name="Vidigal T.H.D.A."/>
            <person name="Brescovit A.D."/>
            <person name="Santos A.J."/>
        </authorList>
    </citation>
    <scope>NUCLEOTIDE SEQUENCE</scope>
    <source>
        <tissue evidence="2">Shoot tissue taken approximately 20 cm above the soil surface</tissue>
    </source>
</reference>
<name>A0A0A9H2D7_ARUDO</name>
<evidence type="ECO:0000256" key="1">
    <source>
        <dbReference type="SAM" id="SignalP"/>
    </source>
</evidence>
<evidence type="ECO:0008006" key="3">
    <source>
        <dbReference type="Google" id="ProtNLM"/>
    </source>
</evidence>
<keyword evidence="1" id="KW-0732">Signal</keyword>
<feature type="chain" id="PRO_5002046462" description="Secreted protein" evidence="1">
    <location>
        <begin position="19"/>
        <end position="100"/>
    </location>
</feature>
<organism evidence="2">
    <name type="scientific">Arundo donax</name>
    <name type="common">Giant reed</name>
    <name type="synonym">Donax arundinaceus</name>
    <dbReference type="NCBI Taxonomy" id="35708"/>
    <lineage>
        <taxon>Eukaryota</taxon>
        <taxon>Viridiplantae</taxon>
        <taxon>Streptophyta</taxon>
        <taxon>Embryophyta</taxon>
        <taxon>Tracheophyta</taxon>
        <taxon>Spermatophyta</taxon>
        <taxon>Magnoliopsida</taxon>
        <taxon>Liliopsida</taxon>
        <taxon>Poales</taxon>
        <taxon>Poaceae</taxon>
        <taxon>PACMAD clade</taxon>
        <taxon>Arundinoideae</taxon>
        <taxon>Arundineae</taxon>
        <taxon>Arundo</taxon>
    </lineage>
</organism>
<dbReference type="AlphaFoldDB" id="A0A0A9H2D7"/>
<accession>A0A0A9H2D7</accession>
<sequence length="100" mass="10666">MWCRSALLPAALVHGKMAIADGPSAAAGMLVRAPVPWRCCLRQACRRSPHDTAAPSASYLIPPRLQAPIAGNRSSEREHGRAPSCSALLYIVSPLFRSCA</sequence>
<feature type="signal peptide" evidence="1">
    <location>
        <begin position="1"/>
        <end position="18"/>
    </location>
</feature>
<evidence type="ECO:0000313" key="2">
    <source>
        <dbReference type="EMBL" id="JAE29959.1"/>
    </source>
</evidence>
<proteinExistence type="predicted"/>
<dbReference type="EMBL" id="GBRH01167937">
    <property type="protein sequence ID" value="JAE29959.1"/>
    <property type="molecule type" value="Transcribed_RNA"/>
</dbReference>
<reference evidence="2" key="2">
    <citation type="journal article" date="2015" name="Data Brief">
        <title>Shoot transcriptome of the giant reed, Arundo donax.</title>
        <authorList>
            <person name="Barrero R.A."/>
            <person name="Guerrero F.D."/>
            <person name="Moolhuijzen P."/>
            <person name="Goolsby J.A."/>
            <person name="Tidwell J."/>
            <person name="Bellgard S.E."/>
            <person name="Bellgard M.I."/>
        </authorList>
    </citation>
    <scope>NUCLEOTIDE SEQUENCE</scope>
    <source>
        <tissue evidence="2">Shoot tissue taken approximately 20 cm above the soil surface</tissue>
    </source>
</reference>
<protein>
    <recommendedName>
        <fullName evidence="3">Secreted protein</fullName>
    </recommendedName>
</protein>